<keyword evidence="5 15" id="KW-0808">Transferase</keyword>
<evidence type="ECO:0000256" key="13">
    <source>
        <dbReference type="ARBA" id="ARBA00072592"/>
    </source>
</evidence>
<evidence type="ECO:0000256" key="8">
    <source>
        <dbReference type="ARBA" id="ARBA00022884"/>
    </source>
</evidence>
<dbReference type="CDD" id="cd02440">
    <property type="entry name" value="AdoMet_MTases"/>
    <property type="match status" value="1"/>
</dbReference>
<dbReference type="Pfam" id="PF02005">
    <property type="entry name" value="TRM"/>
    <property type="match status" value="1"/>
</dbReference>
<comment type="catalytic activity">
    <reaction evidence="11">
        <text>guanosine(26) in tRNA + 2 S-adenosyl-L-methionine = N(2)-dimethylguanosine(26) in tRNA + 2 S-adenosyl-L-homocysteine + 2 H(+)</text>
        <dbReference type="Rhea" id="RHEA:43140"/>
        <dbReference type="Rhea" id="RHEA-COMP:10359"/>
        <dbReference type="Rhea" id="RHEA-COMP:10360"/>
        <dbReference type="ChEBI" id="CHEBI:15378"/>
        <dbReference type="ChEBI" id="CHEBI:57856"/>
        <dbReference type="ChEBI" id="CHEBI:59789"/>
        <dbReference type="ChEBI" id="CHEBI:74269"/>
        <dbReference type="ChEBI" id="CHEBI:74513"/>
        <dbReference type="EC" id="2.1.1.216"/>
    </reaction>
</comment>
<feature type="coiled-coil region" evidence="16">
    <location>
        <begin position="611"/>
        <end position="655"/>
    </location>
</feature>
<evidence type="ECO:0000256" key="3">
    <source>
        <dbReference type="ARBA" id="ARBA00022555"/>
    </source>
</evidence>
<dbReference type="GO" id="GO:0032259">
    <property type="term" value="P:methylation"/>
    <property type="evidence" value="ECO:0007669"/>
    <property type="project" value="UniProtKB-UniRule"/>
</dbReference>
<dbReference type="PANTHER" id="PTHR10631:SF3">
    <property type="entry name" value="TRNA (GUANINE(26)-N(2))-DIMETHYLTRANSFERASE"/>
    <property type="match status" value="1"/>
</dbReference>
<dbReference type="InterPro" id="IPR029063">
    <property type="entry name" value="SAM-dependent_MTases_sf"/>
</dbReference>
<comment type="similarity">
    <text evidence="15">Belongs to the class I-like SAM-binding methyltransferase superfamily. Trm1 family.</text>
</comment>
<dbReference type="Proteomes" id="UP001620645">
    <property type="component" value="Unassembled WGS sequence"/>
</dbReference>
<evidence type="ECO:0000313" key="19">
    <source>
        <dbReference type="Proteomes" id="UP001620645"/>
    </source>
</evidence>
<dbReference type="SUPFAM" id="SSF53335">
    <property type="entry name" value="S-adenosyl-L-methionine-dependent methyltransferases"/>
    <property type="match status" value="1"/>
</dbReference>
<evidence type="ECO:0000256" key="2">
    <source>
        <dbReference type="ARBA" id="ARBA00011695"/>
    </source>
</evidence>
<evidence type="ECO:0000256" key="11">
    <source>
        <dbReference type="ARBA" id="ARBA00051897"/>
    </source>
</evidence>
<dbReference type="Gene3D" id="1.10.287.370">
    <property type="match status" value="1"/>
</dbReference>
<gene>
    <name evidence="18" type="ORF">niasHS_010636</name>
</gene>
<keyword evidence="7 15" id="KW-0819">tRNA processing</keyword>
<keyword evidence="4 15" id="KW-0489">Methyltransferase</keyword>
<dbReference type="PROSITE" id="PS51626">
    <property type="entry name" value="SAM_MT_TRM1"/>
    <property type="match status" value="1"/>
</dbReference>
<sequence>MDGAESVILQCANEKGNGVGQSVAADCEANKLAEVTEGFARITATSEGGETFYNRVQEFNRDLTVVVLRAFAAEIPNEKEPKTEEEGPKAKQRKMDEGKAPEANAAQSQPRAFSVLDALSASGLRAIRFALEVPNVTRVVANDFSEKAFEAIRRNVQLNGVQDKVEAVFSDAIDLMMAHRKFGKRFHAIDLDPYGSASAFLDAAVQAVMDGGLLMVTCTDTAILCGNTPEACFNKYGSVPLRHKSCHELALRILLRAIDAHANRHKRYIVPLLSVSVDFYVRCFVRIRSGAAMAKDSVTKLANVNCCATCQSLDFQPLLKKSVSGPSVRFSAAHFQSELVRLPAGQSDASMDGRMVGKCAHCGGTAIHTGGPIWVAPTWDTEFVGKLLAILKGPEAGQLRLGTRERLEGLLTVLSEELPDMPLFYEHDQLMVVMKCPSPKMNVFRSALLNAGFRCSISHCNPRAVKTDAPTSFLWDVCREWAKRNGITAKGMAEAGEDSPRSRILAKETKVKINFTTHPDCRTKRPFQANDNKPKHLLPLDNGICLTRENEPSRKSSVSSSQSSRAPLLTISQLPKTPDHYWDIRFPTHDEQRQRGYLKFTDSPLFKKTAKRRLLKQMTKLEETKSKLEAEFEKLRNLEKDRSKCMTNRRQLESQLTENSMVKEEFDRLKSDAGVFKLIGPVLVKQNLEEAKQNVAKRIDYIRTEIERIESLLGDLEKNIEAQKESVERMRDTFRQTLAVATAPTANSINA</sequence>
<feature type="region of interest" description="Disordered" evidence="17">
    <location>
        <begin position="549"/>
        <end position="572"/>
    </location>
</feature>
<feature type="region of interest" description="Disordered" evidence="17">
    <location>
        <begin position="77"/>
        <end position="108"/>
    </location>
</feature>
<organism evidence="18 19">
    <name type="scientific">Heterodera schachtii</name>
    <name type="common">Sugarbeet cyst nematode worm</name>
    <name type="synonym">Tylenchus schachtii</name>
    <dbReference type="NCBI Taxonomy" id="97005"/>
    <lineage>
        <taxon>Eukaryota</taxon>
        <taxon>Metazoa</taxon>
        <taxon>Ecdysozoa</taxon>
        <taxon>Nematoda</taxon>
        <taxon>Chromadorea</taxon>
        <taxon>Rhabditida</taxon>
        <taxon>Tylenchina</taxon>
        <taxon>Tylenchomorpha</taxon>
        <taxon>Tylenchoidea</taxon>
        <taxon>Heteroderidae</taxon>
        <taxon>Heteroderinae</taxon>
        <taxon>Heterodera</taxon>
    </lineage>
</organism>
<proteinExistence type="inferred from homology"/>
<name>A0ABD2IS51_HETSC</name>
<evidence type="ECO:0000256" key="1">
    <source>
        <dbReference type="ARBA" id="ARBA00008045"/>
    </source>
</evidence>
<dbReference type="NCBIfam" id="TIGR00308">
    <property type="entry name" value="TRM1"/>
    <property type="match status" value="1"/>
</dbReference>
<dbReference type="EC" id="2.1.1.216" evidence="10"/>
<feature type="compositionally biased region" description="Low complexity" evidence="17">
    <location>
        <begin position="555"/>
        <end position="564"/>
    </location>
</feature>
<dbReference type="InterPro" id="IPR002777">
    <property type="entry name" value="PFD_beta-like"/>
</dbReference>
<keyword evidence="9" id="KW-0143">Chaperone</keyword>
<evidence type="ECO:0000256" key="4">
    <source>
        <dbReference type="ARBA" id="ARBA00022603"/>
    </source>
</evidence>
<keyword evidence="8 15" id="KW-0694">RNA-binding</keyword>
<evidence type="ECO:0000256" key="7">
    <source>
        <dbReference type="ARBA" id="ARBA00022694"/>
    </source>
</evidence>
<dbReference type="GO" id="GO:0008033">
    <property type="term" value="P:tRNA processing"/>
    <property type="evidence" value="ECO:0007669"/>
    <property type="project" value="UniProtKB-UniRule"/>
</dbReference>
<dbReference type="FunFam" id="3.30.56.70:FF:000001">
    <property type="entry name" value="tRNA (guanine(26)-N(2))-dimethyltransferase"/>
    <property type="match status" value="1"/>
</dbReference>
<dbReference type="Gene3D" id="3.40.50.150">
    <property type="entry name" value="Vaccinia Virus protein VP39"/>
    <property type="match status" value="1"/>
</dbReference>
<comment type="function">
    <text evidence="12">Binds specifically to cytosolic chaperonin (c-CPN) and transfers target proteins to it. Binds to nascent polypeptide chain and promotes folding in an environment in which there are many competing pathways for nonnative proteins. Required for positioning of the mitotic spindle.</text>
</comment>
<dbReference type="SUPFAM" id="SSF46579">
    <property type="entry name" value="Prefoldin"/>
    <property type="match status" value="1"/>
</dbReference>
<comment type="subunit">
    <text evidence="2">Heterohexamer of two PFD-alpha type and four PFD-beta type subunits.</text>
</comment>
<accession>A0ABD2IS51</accession>
<evidence type="ECO:0000256" key="12">
    <source>
        <dbReference type="ARBA" id="ARBA00058726"/>
    </source>
</evidence>
<feature type="compositionally biased region" description="Basic and acidic residues" evidence="17">
    <location>
        <begin position="77"/>
        <end position="100"/>
    </location>
</feature>
<dbReference type="EMBL" id="JBICCN010000254">
    <property type="protein sequence ID" value="KAL3082834.1"/>
    <property type="molecule type" value="Genomic_DNA"/>
</dbReference>
<keyword evidence="16" id="KW-0175">Coiled coil</keyword>
<evidence type="ECO:0000256" key="17">
    <source>
        <dbReference type="SAM" id="MobiDB-lite"/>
    </source>
</evidence>
<evidence type="ECO:0000313" key="18">
    <source>
        <dbReference type="EMBL" id="KAL3082834.1"/>
    </source>
</evidence>
<dbReference type="Pfam" id="PF01920">
    <property type="entry name" value="Prefoldin_2"/>
    <property type="match status" value="1"/>
</dbReference>
<dbReference type="Gene3D" id="3.30.56.70">
    <property type="entry name" value="N2,N2-dimethylguanosine tRNA methyltransferase, C-terminal domain"/>
    <property type="match status" value="1"/>
</dbReference>
<dbReference type="InterPro" id="IPR042296">
    <property type="entry name" value="tRNA_met_Trm1_C"/>
</dbReference>
<dbReference type="GO" id="GO:0160104">
    <property type="term" value="F:tRNA (guanine(26)-N2)-dimethyltransferase activity"/>
    <property type="evidence" value="ECO:0007669"/>
    <property type="project" value="UniProtKB-EC"/>
</dbReference>
<evidence type="ECO:0000256" key="10">
    <source>
        <dbReference type="ARBA" id="ARBA00039099"/>
    </source>
</evidence>
<evidence type="ECO:0000256" key="9">
    <source>
        <dbReference type="ARBA" id="ARBA00023186"/>
    </source>
</evidence>
<dbReference type="AlphaFoldDB" id="A0ABD2IS51"/>
<dbReference type="CDD" id="cd23161">
    <property type="entry name" value="Prefoldin_6"/>
    <property type="match status" value="1"/>
</dbReference>
<comment type="caution">
    <text evidence="18">The sequence shown here is derived from an EMBL/GenBank/DDBJ whole genome shotgun (WGS) entry which is preliminary data.</text>
</comment>
<protein>
    <recommendedName>
        <fullName evidence="13">Probable prefoldin subunit 6</fullName>
        <ecNumber evidence="10">2.1.1.216</ecNumber>
    </recommendedName>
    <alternativeName>
        <fullName evidence="14">tRNA (guanine(26)-N(2))-dimethyltransferase</fullName>
    </alternativeName>
</protein>
<evidence type="ECO:0000256" key="15">
    <source>
        <dbReference type="PROSITE-ProRule" id="PRU00958"/>
    </source>
</evidence>
<evidence type="ECO:0000256" key="5">
    <source>
        <dbReference type="ARBA" id="ARBA00022679"/>
    </source>
</evidence>
<dbReference type="InterPro" id="IPR002905">
    <property type="entry name" value="Trm1"/>
</dbReference>
<reference evidence="18 19" key="1">
    <citation type="submission" date="2024-10" db="EMBL/GenBank/DDBJ databases">
        <authorList>
            <person name="Kim D."/>
        </authorList>
    </citation>
    <scope>NUCLEOTIDE SEQUENCE [LARGE SCALE GENOMIC DNA]</scope>
    <source>
        <strain evidence="18">Taebaek</strain>
    </source>
</reference>
<feature type="coiled-coil region" evidence="16">
    <location>
        <begin position="685"/>
        <end position="733"/>
    </location>
</feature>
<comment type="similarity">
    <text evidence="1">Belongs to the prefoldin subunit beta family.</text>
</comment>
<evidence type="ECO:0000256" key="14">
    <source>
        <dbReference type="ARBA" id="ARBA00074266"/>
    </source>
</evidence>
<keyword evidence="6 15" id="KW-0949">S-adenosyl-L-methionine</keyword>
<evidence type="ECO:0000256" key="16">
    <source>
        <dbReference type="SAM" id="Coils"/>
    </source>
</evidence>
<keyword evidence="19" id="KW-1185">Reference proteome</keyword>
<dbReference type="InterPro" id="IPR009053">
    <property type="entry name" value="Prefoldin"/>
</dbReference>
<dbReference type="GO" id="GO:0000049">
    <property type="term" value="F:tRNA binding"/>
    <property type="evidence" value="ECO:0007669"/>
    <property type="project" value="UniProtKB-UniRule"/>
</dbReference>
<dbReference type="PANTHER" id="PTHR10631">
    <property type="entry name" value="N 2 ,N 2 -DIMETHYLGUANOSINE TRNA METHYLTRANSFERASE"/>
    <property type="match status" value="1"/>
</dbReference>
<dbReference type="FunFam" id="1.10.287.370:FF:000003">
    <property type="entry name" value="Prefoldin subunit 6"/>
    <property type="match status" value="1"/>
</dbReference>
<evidence type="ECO:0000256" key="6">
    <source>
        <dbReference type="ARBA" id="ARBA00022691"/>
    </source>
</evidence>
<keyword evidence="3 15" id="KW-0820">tRNA-binding</keyword>